<organism evidence="2 3">
    <name type="scientific">Zophobas morio</name>
    <dbReference type="NCBI Taxonomy" id="2755281"/>
    <lineage>
        <taxon>Eukaryota</taxon>
        <taxon>Metazoa</taxon>
        <taxon>Ecdysozoa</taxon>
        <taxon>Arthropoda</taxon>
        <taxon>Hexapoda</taxon>
        <taxon>Insecta</taxon>
        <taxon>Pterygota</taxon>
        <taxon>Neoptera</taxon>
        <taxon>Endopterygota</taxon>
        <taxon>Coleoptera</taxon>
        <taxon>Polyphaga</taxon>
        <taxon>Cucujiformia</taxon>
        <taxon>Tenebrionidae</taxon>
        <taxon>Zophobas</taxon>
    </lineage>
</organism>
<dbReference type="AlphaFoldDB" id="A0AA38MTF3"/>
<name>A0AA38MTF3_9CUCU</name>
<feature type="compositionally biased region" description="Basic and acidic residues" evidence="1">
    <location>
        <begin position="106"/>
        <end position="135"/>
    </location>
</feature>
<accession>A0AA38MTF3</accession>
<evidence type="ECO:0000313" key="3">
    <source>
        <dbReference type="Proteomes" id="UP001168821"/>
    </source>
</evidence>
<gene>
    <name evidence="2" type="ORF">Zmor_002279</name>
</gene>
<keyword evidence="3" id="KW-1185">Reference proteome</keyword>
<evidence type="ECO:0000256" key="1">
    <source>
        <dbReference type="SAM" id="MobiDB-lite"/>
    </source>
</evidence>
<feature type="region of interest" description="Disordered" evidence="1">
    <location>
        <begin position="97"/>
        <end position="141"/>
    </location>
</feature>
<dbReference type="EMBL" id="JALNTZ010000001">
    <property type="protein sequence ID" value="KAJ3666849.1"/>
    <property type="molecule type" value="Genomic_DNA"/>
</dbReference>
<sequence>MTTSLNSTVQFPKKQAIVLNVINGIRRPYAVAVEEIVHPKNILFASRIAYNKICIYVLCLNSNITDSIVLVRNKAIRRPGMTPIGFLVCAAMMGDSSSVTAAGRPSHKDKSGAGYREFRLRGPEKPRSGVREPSREMYGFK</sequence>
<comment type="caution">
    <text evidence="2">The sequence shown here is derived from an EMBL/GenBank/DDBJ whole genome shotgun (WGS) entry which is preliminary data.</text>
</comment>
<protein>
    <submittedName>
        <fullName evidence="2">Uncharacterized protein</fullName>
    </submittedName>
</protein>
<reference evidence="2" key="1">
    <citation type="journal article" date="2023" name="G3 (Bethesda)">
        <title>Whole genome assemblies of Zophobas morio and Tenebrio molitor.</title>
        <authorList>
            <person name="Kaur S."/>
            <person name="Stinson S.A."/>
            <person name="diCenzo G.C."/>
        </authorList>
    </citation>
    <scope>NUCLEOTIDE SEQUENCE</scope>
    <source>
        <strain evidence="2">QUZm001</strain>
    </source>
</reference>
<evidence type="ECO:0000313" key="2">
    <source>
        <dbReference type="EMBL" id="KAJ3666849.1"/>
    </source>
</evidence>
<dbReference type="Proteomes" id="UP001168821">
    <property type="component" value="Unassembled WGS sequence"/>
</dbReference>
<proteinExistence type="predicted"/>